<keyword evidence="2" id="KW-1185">Reference proteome</keyword>
<accession>A0A518VC79</accession>
<dbReference type="EMBL" id="CP033464">
    <property type="protein sequence ID" value="QDX94598.1"/>
    <property type="molecule type" value="Genomic_DNA"/>
</dbReference>
<name>A0A518VC79_BRELA</name>
<protein>
    <submittedName>
        <fullName evidence="1">Uncharacterized protein</fullName>
    </submittedName>
</protein>
<sequence length="138" mass="16150">MIVNKSAEKFMGYIEYSYRPDPNVCFTYGFTEEDEEIPFESDIFYSLEELLNKVSQTRLDEFKKEYDADKVWISCISFKAKSEDEETAADISLFECRKSMGVISTKISNEDITNRALTNIKKLKEIIDNTLEQYPVKY</sequence>
<proteinExistence type="predicted"/>
<reference evidence="1 2" key="1">
    <citation type="submission" date="2018-11" db="EMBL/GenBank/DDBJ databases">
        <title>Phylogenetic determinants of toxin gene distribution in genomes of Brevibacillus laterosporus.</title>
        <authorList>
            <person name="Glare T.R."/>
            <person name="Durrant A."/>
            <person name="Berry C."/>
            <person name="Palma L."/>
            <person name="Ormskirk M."/>
            <person name="Cox M.O."/>
        </authorList>
    </citation>
    <scope>NUCLEOTIDE SEQUENCE [LARGE SCALE GENOMIC DNA]</scope>
    <source>
        <strain evidence="1 2">1821L</strain>
    </source>
</reference>
<dbReference type="OrthoDB" id="9945830at2"/>
<organism evidence="1 2">
    <name type="scientific">Brevibacillus laterosporus</name>
    <name type="common">Bacillus laterosporus</name>
    <dbReference type="NCBI Taxonomy" id="1465"/>
    <lineage>
        <taxon>Bacteria</taxon>
        <taxon>Bacillati</taxon>
        <taxon>Bacillota</taxon>
        <taxon>Bacilli</taxon>
        <taxon>Bacillales</taxon>
        <taxon>Paenibacillaceae</taxon>
        <taxon>Brevibacillus</taxon>
    </lineage>
</organism>
<evidence type="ECO:0000313" key="1">
    <source>
        <dbReference type="EMBL" id="QDX94598.1"/>
    </source>
</evidence>
<evidence type="ECO:0000313" key="2">
    <source>
        <dbReference type="Proteomes" id="UP000319432"/>
    </source>
</evidence>
<dbReference type="Proteomes" id="UP000319432">
    <property type="component" value="Chromosome"/>
</dbReference>
<dbReference type="AlphaFoldDB" id="A0A518VC79"/>
<gene>
    <name evidence="1" type="ORF">EEL30_21370</name>
</gene>